<evidence type="ECO:0000256" key="5">
    <source>
        <dbReference type="ARBA" id="ARBA00023284"/>
    </source>
</evidence>
<comment type="caution">
    <text evidence="8">The sequence shown here is derived from an EMBL/GenBank/DDBJ whole genome shotgun (WGS) entry which is preliminary data.</text>
</comment>
<accession>A0ABU7J6W0</accession>
<dbReference type="Pfam" id="PF08534">
    <property type="entry name" value="Redoxin"/>
    <property type="match status" value="1"/>
</dbReference>
<keyword evidence="1 8" id="KW-0575">Peroxidase</keyword>
<protein>
    <submittedName>
        <fullName evidence="8">Thiol peroxidase</fullName>
        <ecNumber evidence="8">1.11.1.-</ecNumber>
    </submittedName>
</protein>
<dbReference type="EMBL" id="JAUHLI010000008">
    <property type="protein sequence ID" value="MEE2001655.1"/>
    <property type="molecule type" value="Genomic_DNA"/>
</dbReference>
<evidence type="ECO:0000259" key="7">
    <source>
        <dbReference type="PROSITE" id="PS51352"/>
    </source>
</evidence>
<keyword evidence="6" id="KW-0732">Signal</keyword>
<evidence type="ECO:0000256" key="4">
    <source>
        <dbReference type="ARBA" id="ARBA00023157"/>
    </source>
</evidence>
<dbReference type="Gene3D" id="3.40.30.10">
    <property type="entry name" value="Glutaredoxin"/>
    <property type="match status" value="1"/>
</dbReference>
<dbReference type="InterPro" id="IPR002065">
    <property type="entry name" value="TPX"/>
</dbReference>
<feature type="signal peptide" evidence="6">
    <location>
        <begin position="1"/>
        <end position="21"/>
    </location>
</feature>
<dbReference type="GO" id="GO:0004601">
    <property type="term" value="F:peroxidase activity"/>
    <property type="evidence" value="ECO:0007669"/>
    <property type="project" value="UniProtKB-KW"/>
</dbReference>
<evidence type="ECO:0000256" key="3">
    <source>
        <dbReference type="ARBA" id="ARBA00023002"/>
    </source>
</evidence>
<dbReference type="PANTHER" id="PTHR43110:SF1">
    <property type="entry name" value="THIOL PEROXIDASE"/>
    <property type="match status" value="1"/>
</dbReference>
<dbReference type="PROSITE" id="PS51352">
    <property type="entry name" value="THIOREDOXIN_2"/>
    <property type="match status" value="1"/>
</dbReference>
<evidence type="ECO:0000256" key="6">
    <source>
        <dbReference type="SAM" id="SignalP"/>
    </source>
</evidence>
<proteinExistence type="predicted"/>
<dbReference type="InterPro" id="IPR013740">
    <property type="entry name" value="Redoxin"/>
</dbReference>
<evidence type="ECO:0000313" key="9">
    <source>
        <dbReference type="Proteomes" id="UP001336314"/>
    </source>
</evidence>
<dbReference type="InterPro" id="IPR018219">
    <property type="entry name" value="Tpx_CS"/>
</dbReference>
<dbReference type="NCBIfam" id="NF001808">
    <property type="entry name" value="PRK00522.1"/>
    <property type="match status" value="1"/>
</dbReference>
<keyword evidence="4" id="KW-1015">Disulfide bond</keyword>
<dbReference type="CDD" id="cd03014">
    <property type="entry name" value="PRX_Atyp2cys"/>
    <property type="match status" value="1"/>
</dbReference>
<dbReference type="InterPro" id="IPR050455">
    <property type="entry name" value="Tpx_Peroxidase_subfamily"/>
</dbReference>
<dbReference type="PROSITE" id="PS01265">
    <property type="entry name" value="TPX"/>
    <property type="match status" value="1"/>
</dbReference>
<evidence type="ECO:0000313" key="8">
    <source>
        <dbReference type="EMBL" id="MEE2001655.1"/>
    </source>
</evidence>
<dbReference type="PANTHER" id="PTHR43110">
    <property type="entry name" value="THIOL PEROXIDASE"/>
    <property type="match status" value="1"/>
</dbReference>
<dbReference type="InterPro" id="IPR036249">
    <property type="entry name" value="Thioredoxin-like_sf"/>
</dbReference>
<keyword evidence="9" id="KW-1185">Reference proteome</keyword>
<name>A0ABU7J6W0_9GAMM</name>
<dbReference type="RefSeq" id="WP_330128752.1">
    <property type="nucleotide sequence ID" value="NZ_JAUHLI010000008.1"/>
</dbReference>
<feature type="domain" description="Thioredoxin" evidence="7">
    <location>
        <begin position="51"/>
        <end position="201"/>
    </location>
</feature>
<evidence type="ECO:0000256" key="2">
    <source>
        <dbReference type="ARBA" id="ARBA00022862"/>
    </source>
</evidence>
<keyword evidence="3 8" id="KW-0560">Oxidoreductase</keyword>
<sequence>MKTSLLNVCILLSGFVLSHTAQGIDLTEQLPSRLSDIRAGQQQVVLLGHPVEVGQKAPAFRVVNQQFQAVSLQDFAGKPVLISVVPSIDTGTCSLQTKRFNDEVAGLPADVVLLTISTDLPFAQRRFCEQEAVDQLQVLSDAVWRDFGSNYGLLIKDMGLLARTVLLFDSDGVIRYIQQVKSLTNEPDYQQVLDALAKMLANT</sequence>
<gene>
    <name evidence="8" type="primary">tpx</name>
    <name evidence="8" type="ORF">QWY20_09340</name>
</gene>
<evidence type="ECO:0000256" key="1">
    <source>
        <dbReference type="ARBA" id="ARBA00022559"/>
    </source>
</evidence>
<dbReference type="Proteomes" id="UP001336314">
    <property type="component" value="Unassembled WGS sequence"/>
</dbReference>
<keyword evidence="5" id="KW-0676">Redox-active center</keyword>
<dbReference type="EC" id="1.11.1.-" evidence="8"/>
<dbReference type="InterPro" id="IPR013766">
    <property type="entry name" value="Thioredoxin_domain"/>
</dbReference>
<reference evidence="8 9" key="1">
    <citation type="submission" date="2023-07" db="EMBL/GenBank/DDBJ databases">
        <title>Alkalimonas sp., MEB108 novel, alkaliphilic bacterium isolated from Lonar Lake, India.</title>
        <authorList>
            <person name="Joshi A."/>
            <person name="Thite S."/>
        </authorList>
    </citation>
    <scope>NUCLEOTIDE SEQUENCE [LARGE SCALE GENOMIC DNA]</scope>
    <source>
        <strain evidence="8 9">MEB108</strain>
    </source>
</reference>
<feature type="chain" id="PRO_5045491115" evidence="6">
    <location>
        <begin position="22"/>
        <end position="203"/>
    </location>
</feature>
<dbReference type="SUPFAM" id="SSF52833">
    <property type="entry name" value="Thioredoxin-like"/>
    <property type="match status" value="1"/>
</dbReference>
<keyword evidence="2" id="KW-0049">Antioxidant</keyword>
<organism evidence="8 9">
    <name type="scientific">Alkalimonas cellulosilytica</name>
    <dbReference type="NCBI Taxonomy" id="3058395"/>
    <lineage>
        <taxon>Bacteria</taxon>
        <taxon>Pseudomonadati</taxon>
        <taxon>Pseudomonadota</taxon>
        <taxon>Gammaproteobacteria</taxon>
        <taxon>Alkalimonas</taxon>
    </lineage>
</organism>